<dbReference type="PANTHER" id="PTHR43877">
    <property type="entry name" value="AMINOALKYLPHOSPHONATE N-ACETYLTRANSFERASE-RELATED-RELATED"/>
    <property type="match status" value="1"/>
</dbReference>
<gene>
    <name evidence="4" type="ORF">VOI36_01705</name>
</gene>
<evidence type="ECO:0000313" key="4">
    <source>
        <dbReference type="EMBL" id="MEN2468590.1"/>
    </source>
</evidence>
<dbReference type="Proteomes" id="UP001466933">
    <property type="component" value="Unassembled WGS sequence"/>
</dbReference>
<reference evidence="4 5" key="1">
    <citation type="submission" date="2024-05" db="EMBL/GenBank/DDBJ databases">
        <title>Burkholderia sp. Nov. a novel bacteria isolated from rhizosphere soil of Camellia sinensis.</title>
        <authorList>
            <person name="Dong Y."/>
        </authorList>
    </citation>
    <scope>NUCLEOTIDE SEQUENCE [LARGE SCALE GENOMIC DNA]</scope>
    <source>
        <strain evidence="4 5">GS2Y</strain>
    </source>
</reference>
<sequence length="151" mass="16591">MTIAFESPDQPDVIALIADLDAYQDTLYPPESRHVLDIASLKQSNVLFAVARDSEGKAIGCGAIVLNPDFGELKRMYVSPRGRGQGVARKLMAMLESRAIEWGCKSLKLETGPYQHEALALYASAGYERRGPFGDYADDPLSVFMQKHIVA</sequence>
<dbReference type="PROSITE" id="PS51186">
    <property type="entry name" value="GNAT"/>
    <property type="match status" value="1"/>
</dbReference>
<dbReference type="SUPFAM" id="SSF55729">
    <property type="entry name" value="Acyl-CoA N-acyltransferases (Nat)"/>
    <property type="match status" value="1"/>
</dbReference>
<evidence type="ECO:0000259" key="3">
    <source>
        <dbReference type="PROSITE" id="PS51186"/>
    </source>
</evidence>
<dbReference type="CDD" id="cd04301">
    <property type="entry name" value="NAT_SF"/>
    <property type="match status" value="1"/>
</dbReference>
<dbReference type="InterPro" id="IPR000182">
    <property type="entry name" value="GNAT_dom"/>
</dbReference>
<dbReference type="Gene3D" id="3.40.630.30">
    <property type="match status" value="1"/>
</dbReference>
<keyword evidence="5" id="KW-1185">Reference proteome</keyword>
<organism evidence="4 5">
    <name type="scientific">Burkholderia theae</name>
    <dbReference type="NCBI Taxonomy" id="3143496"/>
    <lineage>
        <taxon>Bacteria</taxon>
        <taxon>Pseudomonadati</taxon>
        <taxon>Pseudomonadota</taxon>
        <taxon>Betaproteobacteria</taxon>
        <taxon>Burkholderiales</taxon>
        <taxon>Burkholderiaceae</taxon>
        <taxon>Burkholderia</taxon>
    </lineage>
</organism>
<dbReference type="PANTHER" id="PTHR43877:SF2">
    <property type="entry name" value="AMINOALKYLPHOSPHONATE N-ACETYLTRANSFERASE-RELATED"/>
    <property type="match status" value="1"/>
</dbReference>
<evidence type="ECO:0000256" key="2">
    <source>
        <dbReference type="ARBA" id="ARBA00023315"/>
    </source>
</evidence>
<dbReference type="Pfam" id="PF00583">
    <property type="entry name" value="Acetyltransf_1"/>
    <property type="match status" value="1"/>
</dbReference>
<proteinExistence type="predicted"/>
<evidence type="ECO:0000313" key="5">
    <source>
        <dbReference type="Proteomes" id="UP001466933"/>
    </source>
</evidence>
<dbReference type="EMBL" id="JBCPYA010000001">
    <property type="protein sequence ID" value="MEN2468590.1"/>
    <property type="molecule type" value="Genomic_DNA"/>
</dbReference>
<protein>
    <submittedName>
        <fullName evidence="4">GNAT family N-acetyltransferase</fullName>
    </submittedName>
</protein>
<name>A0ABU9W980_9BURK</name>
<dbReference type="InterPro" id="IPR050832">
    <property type="entry name" value="Bact_Acetyltransf"/>
</dbReference>
<evidence type="ECO:0000256" key="1">
    <source>
        <dbReference type="ARBA" id="ARBA00022679"/>
    </source>
</evidence>
<keyword evidence="2" id="KW-0012">Acyltransferase</keyword>
<keyword evidence="1" id="KW-0808">Transferase</keyword>
<feature type="domain" description="N-acetyltransferase" evidence="3">
    <location>
        <begin position="3"/>
        <end position="150"/>
    </location>
</feature>
<accession>A0ABU9W980</accession>
<comment type="caution">
    <text evidence="4">The sequence shown here is derived from an EMBL/GenBank/DDBJ whole genome shotgun (WGS) entry which is preliminary data.</text>
</comment>
<dbReference type="InterPro" id="IPR016181">
    <property type="entry name" value="Acyl_CoA_acyltransferase"/>
</dbReference>
<dbReference type="RefSeq" id="WP_343491273.1">
    <property type="nucleotide sequence ID" value="NZ_JBCPYA010000001.1"/>
</dbReference>